<feature type="compositionally biased region" description="Basic residues" evidence="4">
    <location>
        <begin position="568"/>
        <end position="580"/>
    </location>
</feature>
<feature type="compositionally biased region" description="Basic and acidic residues" evidence="4">
    <location>
        <begin position="106"/>
        <end position="115"/>
    </location>
</feature>
<dbReference type="Pfam" id="PF00505">
    <property type="entry name" value="HMG_box"/>
    <property type="match status" value="1"/>
</dbReference>
<evidence type="ECO:0000256" key="1">
    <source>
        <dbReference type="ARBA" id="ARBA00023125"/>
    </source>
</evidence>
<feature type="region of interest" description="Disordered" evidence="4">
    <location>
        <begin position="377"/>
        <end position="407"/>
    </location>
</feature>
<keyword evidence="2 3" id="KW-0539">Nucleus</keyword>
<keyword evidence="7" id="KW-1185">Reference proteome</keyword>
<feature type="region of interest" description="Disordered" evidence="4">
    <location>
        <begin position="429"/>
        <end position="496"/>
    </location>
</feature>
<evidence type="ECO:0000259" key="5">
    <source>
        <dbReference type="PROSITE" id="PS50118"/>
    </source>
</evidence>
<evidence type="ECO:0000256" key="3">
    <source>
        <dbReference type="PROSITE-ProRule" id="PRU00267"/>
    </source>
</evidence>
<protein>
    <recommendedName>
        <fullName evidence="5">HMG box domain-containing protein</fullName>
    </recommendedName>
</protein>
<dbReference type="PANTHER" id="PTHR45789">
    <property type="entry name" value="FI18025P1"/>
    <property type="match status" value="1"/>
</dbReference>
<dbReference type="PANTHER" id="PTHR45789:SF2">
    <property type="entry name" value="FI18025P1"/>
    <property type="match status" value="1"/>
</dbReference>
<proteinExistence type="predicted"/>
<dbReference type="SMART" id="SM00398">
    <property type="entry name" value="HMG"/>
    <property type="match status" value="1"/>
</dbReference>
<feature type="compositionally biased region" description="Polar residues" evidence="4">
    <location>
        <begin position="133"/>
        <end position="153"/>
    </location>
</feature>
<dbReference type="InterPro" id="IPR009071">
    <property type="entry name" value="HMG_box_dom"/>
</dbReference>
<name>A0ABR3FVL3_9AGAR</name>
<feature type="domain" description="HMG box" evidence="5">
    <location>
        <begin position="497"/>
        <end position="565"/>
    </location>
</feature>
<accession>A0ABR3FVL3</accession>
<keyword evidence="1 3" id="KW-0238">DNA-binding</keyword>
<evidence type="ECO:0000256" key="2">
    <source>
        <dbReference type="ARBA" id="ARBA00023242"/>
    </source>
</evidence>
<dbReference type="InterPro" id="IPR036910">
    <property type="entry name" value="HMG_box_dom_sf"/>
</dbReference>
<dbReference type="PROSITE" id="PS50118">
    <property type="entry name" value="HMG_BOX_2"/>
    <property type="match status" value="1"/>
</dbReference>
<feature type="compositionally biased region" description="Polar residues" evidence="4">
    <location>
        <begin position="429"/>
        <end position="438"/>
    </location>
</feature>
<reference evidence="6 7" key="1">
    <citation type="submission" date="2024-02" db="EMBL/GenBank/DDBJ databases">
        <title>A draft genome for the cacao thread blight pathogen Marasmius crinis-equi.</title>
        <authorList>
            <person name="Cohen S.P."/>
            <person name="Baruah I.K."/>
            <person name="Amoako-Attah I."/>
            <person name="Bukari Y."/>
            <person name="Meinhardt L.W."/>
            <person name="Bailey B.A."/>
        </authorList>
    </citation>
    <scope>NUCLEOTIDE SEQUENCE [LARGE SCALE GENOMIC DNA]</scope>
    <source>
        <strain evidence="6 7">GH-76</strain>
    </source>
</reference>
<feature type="region of interest" description="Disordered" evidence="4">
    <location>
        <begin position="553"/>
        <end position="580"/>
    </location>
</feature>
<feature type="DNA-binding region" description="HMG box" evidence="3">
    <location>
        <begin position="497"/>
        <end position="565"/>
    </location>
</feature>
<dbReference type="Proteomes" id="UP001465976">
    <property type="component" value="Unassembled WGS sequence"/>
</dbReference>
<dbReference type="InterPro" id="IPR051356">
    <property type="entry name" value="SOX/SOX-like_TF"/>
</dbReference>
<gene>
    <name evidence="6" type="ORF">V5O48_002449</name>
</gene>
<organism evidence="6 7">
    <name type="scientific">Marasmius crinis-equi</name>
    <dbReference type="NCBI Taxonomy" id="585013"/>
    <lineage>
        <taxon>Eukaryota</taxon>
        <taxon>Fungi</taxon>
        <taxon>Dikarya</taxon>
        <taxon>Basidiomycota</taxon>
        <taxon>Agaricomycotina</taxon>
        <taxon>Agaricomycetes</taxon>
        <taxon>Agaricomycetidae</taxon>
        <taxon>Agaricales</taxon>
        <taxon>Marasmiineae</taxon>
        <taxon>Marasmiaceae</taxon>
        <taxon>Marasmius</taxon>
    </lineage>
</organism>
<feature type="compositionally biased region" description="Low complexity" evidence="4">
    <location>
        <begin position="466"/>
        <end position="490"/>
    </location>
</feature>
<dbReference type="EMBL" id="JBAHYK010000055">
    <property type="protein sequence ID" value="KAL0579569.1"/>
    <property type="molecule type" value="Genomic_DNA"/>
</dbReference>
<dbReference type="Gene3D" id="1.10.30.10">
    <property type="entry name" value="High mobility group box domain"/>
    <property type="match status" value="1"/>
</dbReference>
<comment type="caution">
    <text evidence="6">The sequence shown here is derived from an EMBL/GenBank/DDBJ whole genome shotgun (WGS) entry which is preliminary data.</text>
</comment>
<feature type="region of interest" description="Disordered" evidence="4">
    <location>
        <begin position="106"/>
        <end position="153"/>
    </location>
</feature>
<evidence type="ECO:0000256" key="4">
    <source>
        <dbReference type="SAM" id="MobiDB-lite"/>
    </source>
</evidence>
<evidence type="ECO:0000313" key="7">
    <source>
        <dbReference type="Proteomes" id="UP001465976"/>
    </source>
</evidence>
<sequence length="610" mass="67665">MVQAQGQAEYLKMCAGFGRMSVAAKAANPWNREGGFEVGDGVRFSAGNDALTLSAPQSFHSISTFDQNECQREQQQARRVACQDFVATTRPTLDEQASVRFSAKDVDSFHSEAKSKPNASRSLDSPGDEKAASHNSSSSRQPPGASDQSCSTSVQAQALKEVSQNPDPSIQLVAAVGLSTGRNWVLLALYYLNDDLDDLSDVYRTLVRRWIGIEIGREESSQGFPSNTLRPVEVDKWLKKKVESRFTCRTAPVLDQAFAHDFPPKFRAWWDSLQPASRRPVPEGTPDPSRADNIPLRKLKSLDKWGVRGWVVLLVCIKWYGLSILTLQDGERDVAKTGWNLLAGDALKFVYDNLFVPSEDDGFELYLPELSSDLSHRPLPDASVTGRRVPEPSHFSPSPPNSRHVPYSSLNASGTITFLIAKEYASDASNSSNETTFNPPRPASSLDAADPTGATLDSPAVSGLRACSESVSSSFTSSDSRSSPSHPLSGKAKEDYVPRPPNAFILYRSHFWEVQKSNPTERNHRQISRSAGIKWQSLSEEEKDPWRKLAERRKQEHAEKYPEYKFSPQRKARSVRHAPKRVTEAKHILLCSECGSENITKRSQKALGKR</sequence>
<feature type="compositionally biased region" description="Basic and acidic residues" evidence="4">
    <location>
        <begin position="553"/>
        <end position="563"/>
    </location>
</feature>
<evidence type="ECO:0000313" key="6">
    <source>
        <dbReference type="EMBL" id="KAL0579569.1"/>
    </source>
</evidence>
<dbReference type="CDD" id="cd01389">
    <property type="entry name" value="HMG-box_ROX1-like"/>
    <property type="match status" value="1"/>
</dbReference>
<dbReference type="SUPFAM" id="SSF47095">
    <property type="entry name" value="HMG-box"/>
    <property type="match status" value="1"/>
</dbReference>